<proteinExistence type="predicted"/>
<feature type="domain" description="Beta-lactamase class A catalytic" evidence="1">
    <location>
        <begin position="48"/>
        <end position="223"/>
    </location>
</feature>
<sequence>MGARPSFPVVGPGFARRTRARSGRRRAVREGRLRGVAVRSGRRRLLFADESEASVRDLAAMMLTISDNTATDLLAARAGLDRVAATLAELGLAGTVIPCTLREMLDAVGREAGLAGWAELAAAPDMGERLRGPLRAIHTIRTTPADMARLLRLIWRGEAGPEEACAAVRELMARQVTRQRLAMGFPHDVRVAAKSGSLFGVVRNEIGVVRLPDGRRYAAAVFTRAERPYVNEHAINAAIGAAAAAAVQALRGEC</sequence>
<evidence type="ECO:0000313" key="3">
    <source>
        <dbReference type="Proteomes" id="UP000312512"/>
    </source>
</evidence>
<evidence type="ECO:0000259" key="1">
    <source>
        <dbReference type="Pfam" id="PF13354"/>
    </source>
</evidence>
<comment type="caution">
    <text evidence="2">The sequence shown here is derived from an EMBL/GenBank/DDBJ whole genome shotgun (WGS) entry which is preliminary data.</text>
</comment>
<dbReference type="GO" id="GO:0030655">
    <property type="term" value="P:beta-lactam antibiotic catabolic process"/>
    <property type="evidence" value="ECO:0007669"/>
    <property type="project" value="InterPro"/>
</dbReference>
<protein>
    <recommendedName>
        <fullName evidence="1">Beta-lactamase class A catalytic domain-containing protein</fullName>
    </recommendedName>
</protein>
<dbReference type="SUPFAM" id="SSF56601">
    <property type="entry name" value="beta-lactamase/transpeptidase-like"/>
    <property type="match status" value="1"/>
</dbReference>
<dbReference type="Proteomes" id="UP000312512">
    <property type="component" value="Unassembled WGS sequence"/>
</dbReference>
<dbReference type="OrthoDB" id="33989at2"/>
<dbReference type="EMBL" id="VDLX02000004">
    <property type="protein sequence ID" value="KAB8195256.1"/>
    <property type="molecule type" value="Genomic_DNA"/>
</dbReference>
<name>A0A5C4WPH7_9ACTN</name>
<dbReference type="PANTHER" id="PTHR35333:SF3">
    <property type="entry name" value="BETA-LACTAMASE-TYPE TRANSPEPTIDASE FOLD CONTAINING PROTEIN"/>
    <property type="match status" value="1"/>
</dbReference>
<dbReference type="Gene3D" id="3.40.710.10">
    <property type="entry name" value="DD-peptidase/beta-lactamase superfamily"/>
    <property type="match status" value="1"/>
</dbReference>
<dbReference type="InterPro" id="IPR012338">
    <property type="entry name" value="Beta-lactam/transpept-like"/>
</dbReference>
<dbReference type="AlphaFoldDB" id="A0A5C4WPH7"/>
<dbReference type="GO" id="GO:0046677">
    <property type="term" value="P:response to antibiotic"/>
    <property type="evidence" value="ECO:0007669"/>
    <property type="project" value="InterPro"/>
</dbReference>
<gene>
    <name evidence="2" type="ORF">FH608_012870</name>
</gene>
<evidence type="ECO:0000313" key="2">
    <source>
        <dbReference type="EMBL" id="KAB8195256.1"/>
    </source>
</evidence>
<reference evidence="2 3" key="1">
    <citation type="submission" date="2019-10" db="EMBL/GenBank/DDBJ databases">
        <title>Nonomuraea sp. nov., isolated from Phyllanthus amarus.</title>
        <authorList>
            <person name="Klykleung N."/>
            <person name="Tanasupawat S."/>
        </authorList>
    </citation>
    <scope>NUCLEOTIDE SEQUENCE [LARGE SCALE GENOMIC DNA]</scope>
    <source>
        <strain evidence="2 3">PA1-10</strain>
    </source>
</reference>
<accession>A0A5C4WPH7</accession>
<dbReference type="InterPro" id="IPR045155">
    <property type="entry name" value="Beta-lactam_cat"/>
</dbReference>
<dbReference type="GO" id="GO:0008800">
    <property type="term" value="F:beta-lactamase activity"/>
    <property type="evidence" value="ECO:0007669"/>
    <property type="project" value="InterPro"/>
</dbReference>
<dbReference type="Pfam" id="PF13354">
    <property type="entry name" value="Beta-lactamase2"/>
    <property type="match status" value="1"/>
</dbReference>
<keyword evidence="3" id="KW-1185">Reference proteome</keyword>
<dbReference type="InterPro" id="IPR000871">
    <property type="entry name" value="Beta-lactam_class-A"/>
</dbReference>
<dbReference type="PANTHER" id="PTHR35333">
    <property type="entry name" value="BETA-LACTAMASE"/>
    <property type="match status" value="1"/>
</dbReference>
<organism evidence="2 3">
    <name type="scientific">Nonomuraea phyllanthi</name>
    <dbReference type="NCBI Taxonomy" id="2219224"/>
    <lineage>
        <taxon>Bacteria</taxon>
        <taxon>Bacillati</taxon>
        <taxon>Actinomycetota</taxon>
        <taxon>Actinomycetes</taxon>
        <taxon>Streptosporangiales</taxon>
        <taxon>Streptosporangiaceae</taxon>
        <taxon>Nonomuraea</taxon>
    </lineage>
</organism>